<dbReference type="SUPFAM" id="SSF50331">
    <property type="entry name" value="MOP-like"/>
    <property type="match status" value="1"/>
</dbReference>
<evidence type="ECO:0000256" key="2">
    <source>
        <dbReference type="ARBA" id="ARBA00022475"/>
    </source>
</evidence>
<evidence type="ECO:0000259" key="11">
    <source>
        <dbReference type="PROSITE" id="PS51866"/>
    </source>
</evidence>
<dbReference type="PANTHER" id="PTHR43514">
    <property type="entry name" value="ABC TRANSPORTER I FAMILY MEMBER 10"/>
    <property type="match status" value="1"/>
</dbReference>
<keyword evidence="2" id="KW-1003">Cell membrane</keyword>
<accession>A0A502L3E6</accession>
<dbReference type="InterPro" id="IPR003593">
    <property type="entry name" value="AAA+_ATPase"/>
</dbReference>
<comment type="caution">
    <text evidence="12">The sequence shown here is derived from an EMBL/GenBank/DDBJ whole genome shotgun (WGS) entry which is preliminary data.</text>
</comment>
<dbReference type="PROSITE" id="PS50893">
    <property type="entry name" value="ABC_TRANSPORTER_2"/>
    <property type="match status" value="1"/>
</dbReference>
<dbReference type="InterPro" id="IPR027417">
    <property type="entry name" value="P-loop_NTPase"/>
</dbReference>
<name>A0A502L3E6_9GAMM</name>
<dbReference type="NCBIfam" id="TIGR02142">
    <property type="entry name" value="modC_ABC"/>
    <property type="match status" value="1"/>
</dbReference>
<dbReference type="GO" id="GO:0016020">
    <property type="term" value="C:membrane"/>
    <property type="evidence" value="ECO:0007669"/>
    <property type="project" value="InterPro"/>
</dbReference>
<dbReference type="GO" id="GO:0005524">
    <property type="term" value="F:ATP binding"/>
    <property type="evidence" value="ECO:0007669"/>
    <property type="project" value="UniProtKB-KW"/>
</dbReference>
<dbReference type="InterPro" id="IPR004606">
    <property type="entry name" value="Mop_domain"/>
</dbReference>
<evidence type="ECO:0000313" key="13">
    <source>
        <dbReference type="Proteomes" id="UP000315303"/>
    </source>
</evidence>
<dbReference type="Gene3D" id="2.40.50.100">
    <property type="match status" value="1"/>
</dbReference>
<evidence type="ECO:0000256" key="9">
    <source>
        <dbReference type="PROSITE-ProRule" id="PRU01213"/>
    </source>
</evidence>
<keyword evidence="7" id="KW-1278">Translocase</keyword>
<dbReference type="EMBL" id="SAWY01000003">
    <property type="protein sequence ID" value="TPH18480.1"/>
    <property type="molecule type" value="Genomic_DNA"/>
</dbReference>
<reference evidence="12 13" key="1">
    <citation type="submission" date="2019-01" db="EMBL/GenBank/DDBJ databases">
        <title>Litorilituus lipolytica sp. nov., isolated from intertidal sand of the Yellow Sea in China.</title>
        <authorList>
            <person name="Liu A."/>
        </authorList>
    </citation>
    <scope>NUCLEOTIDE SEQUENCE [LARGE SCALE GENOMIC DNA]</scope>
    <source>
        <strain evidence="12 13">RZ04</strain>
    </source>
</reference>
<dbReference type="InterPro" id="IPR005116">
    <property type="entry name" value="Transp-assoc_OB_typ1"/>
</dbReference>
<gene>
    <name evidence="12" type="primary">modC</name>
    <name evidence="12" type="ORF">EPA86_01565</name>
</gene>
<dbReference type="InterPro" id="IPR011868">
    <property type="entry name" value="ModC_ABC_ATP-bd"/>
</dbReference>
<proteinExistence type="predicted"/>
<feature type="domain" description="ABC transporter" evidence="10">
    <location>
        <begin position="4"/>
        <end position="236"/>
    </location>
</feature>
<dbReference type="GO" id="GO:0140359">
    <property type="term" value="F:ABC-type transporter activity"/>
    <property type="evidence" value="ECO:0007669"/>
    <property type="project" value="InterPro"/>
</dbReference>
<protein>
    <submittedName>
        <fullName evidence="12">Molybdenum ABC transporter ATP-binding protein</fullName>
    </submittedName>
</protein>
<dbReference type="Pfam" id="PF00005">
    <property type="entry name" value="ABC_tran"/>
    <property type="match status" value="1"/>
</dbReference>
<keyword evidence="3 9" id="KW-0500">Molybdenum</keyword>
<evidence type="ECO:0000256" key="5">
    <source>
        <dbReference type="ARBA" id="ARBA00022741"/>
    </source>
</evidence>
<evidence type="ECO:0000256" key="8">
    <source>
        <dbReference type="ARBA" id="ARBA00023136"/>
    </source>
</evidence>
<dbReference type="SUPFAM" id="SSF52540">
    <property type="entry name" value="P-loop containing nucleoside triphosphate hydrolases"/>
    <property type="match status" value="1"/>
</dbReference>
<organism evidence="12 13">
    <name type="scientific">Litorilituus lipolyticus</name>
    <dbReference type="NCBI Taxonomy" id="2491017"/>
    <lineage>
        <taxon>Bacteria</taxon>
        <taxon>Pseudomonadati</taxon>
        <taxon>Pseudomonadota</taxon>
        <taxon>Gammaproteobacteria</taxon>
        <taxon>Alteromonadales</taxon>
        <taxon>Colwelliaceae</taxon>
        <taxon>Litorilituus</taxon>
    </lineage>
</organism>
<dbReference type="Gene3D" id="3.40.50.300">
    <property type="entry name" value="P-loop containing nucleotide triphosphate hydrolases"/>
    <property type="match status" value="1"/>
</dbReference>
<dbReference type="OrthoDB" id="9802264at2"/>
<dbReference type="PROSITE" id="PS00211">
    <property type="entry name" value="ABC_TRANSPORTER_1"/>
    <property type="match status" value="1"/>
</dbReference>
<dbReference type="Pfam" id="PF03459">
    <property type="entry name" value="TOBE"/>
    <property type="match status" value="1"/>
</dbReference>
<feature type="domain" description="Mop" evidence="11">
    <location>
        <begin position="295"/>
        <end position="360"/>
    </location>
</feature>
<keyword evidence="8" id="KW-0472">Membrane</keyword>
<dbReference type="Proteomes" id="UP000315303">
    <property type="component" value="Unassembled WGS sequence"/>
</dbReference>
<keyword evidence="4" id="KW-0997">Cell inner membrane</keyword>
<evidence type="ECO:0000256" key="6">
    <source>
        <dbReference type="ARBA" id="ARBA00022840"/>
    </source>
</evidence>
<evidence type="ECO:0000256" key="4">
    <source>
        <dbReference type="ARBA" id="ARBA00022519"/>
    </source>
</evidence>
<dbReference type="InterPro" id="IPR050334">
    <property type="entry name" value="Molybdenum_import_ModC"/>
</dbReference>
<dbReference type="InterPro" id="IPR017871">
    <property type="entry name" value="ABC_transporter-like_CS"/>
</dbReference>
<evidence type="ECO:0000256" key="7">
    <source>
        <dbReference type="ARBA" id="ARBA00022967"/>
    </source>
</evidence>
<dbReference type="AlphaFoldDB" id="A0A502L3E6"/>
<keyword evidence="6 12" id="KW-0067">ATP-binding</keyword>
<dbReference type="RefSeq" id="WP_140601216.1">
    <property type="nucleotide sequence ID" value="NZ_SAWY01000003.1"/>
</dbReference>
<evidence type="ECO:0000256" key="3">
    <source>
        <dbReference type="ARBA" id="ARBA00022505"/>
    </source>
</evidence>
<dbReference type="SMART" id="SM00382">
    <property type="entry name" value="AAA"/>
    <property type="match status" value="1"/>
</dbReference>
<evidence type="ECO:0000256" key="1">
    <source>
        <dbReference type="ARBA" id="ARBA00022448"/>
    </source>
</evidence>
<dbReference type="InterPro" id="IPR003439">
    <property type="entry name" value="ABC_transporter-like_ATP-bd"/>
</dbReference>
<evidence type="ECO:0000259" key="10">
    <source>
        <dbReference type="PROSITE" id="PS50893"/>
    </source>
</evidence>
<keyword evidence="5" id="KW-0547">Nucleotide-binding</keyword>
<dbReference type="GO" id="GO:0015098">
    <property type="term" value="F:molybdate ion transmembrane transporter activity"/>
    <property type="evidence" value="ECO:0007669"/>
    <property type="project" value="InterPro"/>
</dbReference>
<dbReference type="PROSITE" id="PS51866">
    <property type="entry name" value="MOP"/>
    <property type="match status" value="1"/>
</dbReference>
<keyword evidence="13" id="KW-1185">Reference proteome</keyword>
<sequence>MIKACFKVAYRSSVKSDFSLDVKIDIPSKGVTAIFGHSGSGKTTLLRCIAGLEDSVHGHLEVSGQVWQNDNYCLKTYKRPIGYVFQEASLFDHLSAHENLLFAMKRAEHTVSQDNFDRIISVLGIKSQLTRYPNELSGGERQRVAIARALLVQPKILLMDEPLASLDTARKREILPYLERLHENFDIPILYVSHSLDEVARLADHVVVLEAGKVKAQGELTQVFSTLEYSSYFEQGTGVIIKAAVLEKDRQWHLMKVGFTGGELWLSDNDEKISEEVRVRILAKDVSLALSNHEDSSIANRLAGKVEDIIQEENSPIALVRLKVGDEFIIARLTGKSLANLGLKEGMRCWAQIKSVAIVH</sequence>
<keyword evidence="1" id="KW-0813">Transport</keyword>
<dbReference type="GO" id="GO:0016887">
    <property type="term" value="F:ATP hydrolysis activity"/>
    <property type="evidence" value="ECO:0007669"/>
    <property type="project" value="InterPro"/>
</dbReference>
<evidence type="ECO:0000313" key="12">
    <source>
        <dbReference type="EMBL" id="TPH18480.1"/>
    </source>
</evidence>
<dbReference type="PANTHER" id="PTHR43514:SF4">
    <property type="entry name" value="ABC TRANSPORTER I FAMILY MEMBER 10"/>
    <property type="match status" value="1"/>
</dbReference>
<dbReference type="InterPro" id="IPR008995">
    <property type="entry name" value="Mo/tungstate-bd_C_term_dom"/>
</dbReference>